<keyword evidence="2" id="KW-1185">Reference proteome</keyword>
<proteinExistence type="predicted"/>
<organism evidence="2 3">
    <name type="scientific">Romanomermis culicivorax</name>
    <name type="common">Nematode worm</name>
    <dbReference type="NCBI Taxonomy" id="13658"/>
    <lineage>
        <taxon>Eukaryota</taxon>
        <taxon>Metazoa</taxon>
        <taxon>Ecdysozoa</taxon>
        <taxon>Nematoda</taxon>
        <taxon>Enoplea</taxon>
        <taxon>Dorylaimia</taxon>
        <taxon>Mermithida</taxon>
        <taxon>Mermithoidea</taxon>
        <taxon>Mermithidae</taxon>
        <taxon>Romanomermis</taxon>
    </lineage>
</organism>
<dbReference type="Proteomes" id="UP000887565">
    <property type="component" value="Unplaced"/>
</dbReference>
<dbReference type="WBParaSite" id="nRc.2.0.1.t34732-RA">
    <property type="protein sequence ID" value="nRc.2.0.1.t34732-RA"/>
    <property type="gene ID" value="nRc.2.0.1.g34732"/>
</dbReference>
<feature type="region of interest" description="Disordered" evidence="1">
    <location>
        <begin position="36"/>
        <end position="68"/>
    </location>
</feature>
<accession>A0A915K7L5</accession>
<feature type="region of interest" description="Disordered" evidence="1">
    <location>
        <begin position="87"/>
        <end position="111"/>
    </location>
</feature>
<feature type="compositionally biased region" description="Basic residues" evidence="1">
    <location>
        <begin position="39"/>
        <end position="52"/>
    </location>
</feature>
<dbReference type="AlphaFoldDB" id="A0A915K7L5"/>
<name>A0A915K7L5_ROMCU</name>
<evidence type="ECO:0000313" key="2">
    <source>
        <dbReference type="Proteomes" id="UP000887565"/>
    </source>
</evidence>
<feature type="compositionally biased region" description="Polar residues" evidence="1">
    <location>
        <begin position="90"/>
        <end position="111"/>
    </location>
</feature>
<protein>
    <submittedName>
        <fullName evidence="3">Uncharacterized protein</fullName>
    </submittedName>
</protein>
<reference evidence="3" key="1">
    <citation type="submission" date="2022-11" db="UniProtKB">
        <authorList>
            <consortium name="WormBaseParasite"/>
        </authorList>
    </citation>
    <scope>IDENTIFICATION</scope>
</reference>
<sequence>MAVKDFLFTSNRSQGYVARRHRSASDRYAASDARLAAGHNKHRHHNYKHPRRMTGDDKNSVGVNKSRRTEEDFVDMEQHKNAVVDYLSDGSETSLSITSTQSEHPRTRTAQ</sequence>
<evidence type="ECO:0000313" key="3">
    <source>
        <dbReference type="WBParaSite" id="nRc.2.0.1.t34732-RA"/>
    </source>
</evidence>
<evidence type="ECO:0000256" key="1">
    <source>
        <dbReference type="SAM" id="MobiDB-lite"/>
    </source>
</evidence>